<protein>
    <submittedName>
        <fullName evidence="3">Uncharacterized protein with beta-barrel porin domain</fullName>
    </submittedName>
</protein>
<evidence type="ECO:0000313" key="4">
    <source>
        <dbReference type="Proteomes" id="UP000295493"/>
    </source>
</evidence>
<organism evidence="3 4">
    <name type="scientific">Stakelama pacifica</name>
    <dbReference type="NCBI Taxonomy" id="517720"/>
    <lineage>
        <taxon>Bacteria</taxon>
        <taxon>Pseudomonadati</taxon>
        <taxon>Pseudomonadota</taxon>
        <taxon>Alphaproteobacteria</taxon>
        <taxon>Sphingomonadales</taxon>
        <taxon>Sphingomonadaceae</taxon>
        <taxon>Stakelama</taxon>
    </lineage>
</organism>
<feature type="chain" id="PRO_5020236744" evidence="1">
    <location>
        <begin position="21"/>
        <end position="1063"/>
    </location>
</feature>
<reference evidence="3 4" key="1">
    <citation type="submission" date="2019-03" db="EMBL/GenBank/DDBJ databases">
        <title>Genomic Encyclopedia of Type Strains, Phase IV (KMG-IV): sequencing the most valuable type-strain genomes for metagenomic binning, comparative biology and taxonomic classification.</title>
        <authorList>
            <person name="Goeker M."/>
        </authorList>
    </citation>
    <scope>NUCLEOTIDE SEQUENCE [LARGE SCALE GENOMIC DNA]</scope>
    <source>
        <strain evidence="3 4">DSM 25059</strain>
    </source>
</reference>
<proteinExistence type="predicted"/>
<dbReference type="InterPro" id="IPR036709">
    <property type="entry name" value="Autotransporte_beta_dom_sf"/>
</dbReference>
<dbReference type="RefSeq" id="WP_133496738.1">
    <property type="nucleotide sequence ID" value="NZ_BMLU01000013.1"/>
</dbReference>
<dbReference type="PROSITE" id="PS51208">
    <property type="entry name" value="AUTOTRANSPORTER"/>
    <property type="match status" value="1"/>
</dbReference>
<dbReference type="SMART" id="SM00869">
    <property type="entry name" value="Autotransporter"/>
    <property type="match status" value="1"/>
</dbReference>
<accession>A0A4R6FE96</accession>
<dbReference type="EMBL" id="SNWD01000014">
    <property type="protein sequence ID" value="TDN79020.1"/>
    <property type="molecule type" value="Genomic_DNA"/>
</dbReference>
<dbReference type="Pfam" id="PF03797">
    <property type="entry name" value="Autotransporter"/>
    <property type="match status" value="1"/>
</dbReference>
<sequence length="1063" mass="106761">MRVSLLTTTALITLATPAAAQTVVNAKRTDPVRTSTIKNGAADAVRIASAGSVEPASGTAVTMDSDNAVTNEGKIAISNANGAIGIAAAAGTTGDIVNSGTITIDESYTPTDQDKDGDLDGPFAVGSDRTGIRTLGAHSGKITHSGTITVEGNDSAGIWLGGTQTGAFTHDGKTSVVGDNSVAVRAEAINGNVRLAGTVTATGANAIAARFTGDVSGAMVVQGAIGATGYRYTTAPSDTSKLDADDLLQGGPALMIEGSVSGGVILAVAPKDSDPNNADEDKDGIEDAKEGNAAIVSYGKAPAMVVGSASRDIAIGAVANTANGYGLIIDGSVAGNGVYSGIDGNGLVIGGQGGAVTIANGMGVAGAVTATSNGGTATALRIGSGASVPELRVSGQVTAQGAQAAAVRVDAGANIATIRNSGTIGAAVNAETGQANAIVDASGGVTLIENSGAIVAKGAKADSNRNIAIDVSANTSGVTVRQTAVAADVTAPSITGDIRFGSGNDVLDLADGSFKGNASFGAGANRMALSGDAQGAGAMTFGAGADTVALAGSSVFSGSVDFGGGADVLTLAGTSRFSGTLANAGALAVNVTGGMLDLQGATTIGSLNMGADGILGVTLSKTAGTGTALNVAGTAAFTKGATLRLSVTDVRNAEGRYVVLTAGQLTGADGIKTDADLLPFLYKGSLATDGAANQIVVNVSRRSAQELGLNRSQTTAYSAVYAALAQDEDVANVFLNIRDGDQFRGTLRQMLPDHAGGTFDGLSLGVRTMARQLADPRSPILTRGKFNLMVTAGGWGTDKKEKDTAAYDLGGLGFAVGGEIETGLGTFGVSGTYLWNKYTSGSSDNEVLFSTYELAGFWHGQWGGFAARARASIGTVDFEGSRYFNGTVGNDTLSRRVEHESNGTMTSFSGGVSYEGGGQVFFFRPAVSIDYLKLTEDGYTETGGGKALDLTVDKRSSDEAAVEGGLTLGMDLSGTGRRDSNWFRMEVEGGWREIVSGSLGTTTARFAGGDAFTLTPQDRANGWYGRLRALGGGSLFQVGGEFGAEKQNDRLGLTLRGTMRVNF</sequence>
<dbReference type="AlphaFoldDB" id="A0A4R6FE96"/>
<dbReference type="InterPro" id="IPR005546">
    <property type="entry name" value="Autotransporte_beta"/>
</dbReference>
<evidence type="ECO:0000256" key="1">
    <source>
        <dbReference type="SAM" id="SignalP"/>
    </source>
</evidence>
<dbReference type="SUPFAM" id="SSF103515">
    <property type="entry name" value="Autotransporter"/>
    <property type="match status" value="1"/>
</dbReference>
<dbReference type="Gene3D" id="2.40.128.130">
    <property type="entry name" value="Autotransporter beta-domain"/>
    <property type="match status" value="1"/>
</dbReference>
<feature type="signal peptide" evidence="1">
    <location>
        <begin position="1"/>
        <end position="20"/>
    </location>
</feature>
<name>A0A4R6FE96_9SPHN</name>
<dbReference type="Proteomes" id="UP000295493">
    <property type="component" value="Unassembled WGS sequence"/>
</dbReference>
<gene>
    <name evidence="3" type="ORF">EV664_11456</name>
</gene>
<evidence type="ECO:0000259" key="2">
    <source>
        <dbReference type="PROSITE" id="PS51208"/>
    </source>
</evidence>
<feature type="domain" description="Autotransporter" evidence="2">
    <location>
        <begin position="779"/>
        <end position="1063"/>
    </location>
</feature>
<keyword evidence="1" id="KW-0732">Signal</keyword>
<keyword evidence="4" id="KW-1185">Reference proteome</keyword>
<dbReference type="OrthoDB" id="7613961at2"/>
<evidence type="ECO:0000313" key="3">
    <source>
        <dbReference type="EMBL" id="TDN79020.1"/>
    </source>
</evidence>
<comment type="caution">
    <text evidence="3">The sequence shown here is derived from an EMBL/GenBank/DDBJ whole genome shotgun (WGS) entry which is preliminary data.</text>
</comment>